<proteinExistence type="predicted"/>
<dbReference type="GO" id="GO:0042795">
    <property type="term" value="P:snRNA transcription by RNA polymerase II"/>
    <property type="evidence" value="ECO:0007669"/>
    <property type="project" value="TreeGrafter"/>
</dbReference>
<dbReference type="InterPro" id="IPR019188">
    <property type="entry name" value="SNAPC1"/>
</dbReference>
<feature type="compositionally biased region" description="Basic residues" evidence="1">
    <location>
        <begin position="215"/>
        <end position="225"/>
    </location>
</feature>
<dbReference type="AlphaFoldDB" id="A0A6S7H8L5"/>
<protein>
    <submittedName>
        <fullName evidence="2">snRNA-activating complex subunit 1</fullName>
    </submittedName>
</protein>
<dbReference type="PANTHER" id="PTHR15131:SF3">
    <property type="entry name" value="SNRNA-ACTIVATING PROTEIN COMPLEX SUBUNIT 1"/>
    <property type="match status" value="1"/>
</dbReference>
<dbReference type="PANTHER" id="PTHR15131">
    <property type="entry name" value="SMALL NUCLEAR RNA ACTIVATING COMPLEX, POLYPEPTIDE 1"/>
    <property type="match status" value="1"/>
</dbReference>
<feature type="compositionally biased region" description="Basic and acidic residues" evidence="1">
    <location>
        <begin position="178"/>
        <end position="187"/>
    </location>
</feature>
<dbReference type="GO" id="GO:0043565">
    <property type="term" value="F:sequence-specific DNA binding"/>
    <property type="evidence" value="ECO:0007669"/>
    <property type="project" value="TreeGrafter"/>
</dbReference>
<feature type="region of interest" description="Disordered" evidence="1">
    <location>
        <begin position="136"/>
        <end position="225"/>
    </location>
</feature>
<name>A0A6S7H8L5_PARCT</name>
<sequence>IRMTLSMWNDLMNLQENVKEQKHYDVYYVISSLRADKAFLFVATPIQLACGSRDTISQYEREVTKESKSSNTVKNAQEIIQKVNEIDDLYNSAKMKMCSPDEGEPLIDPVTLRVASNVLVSNLERDVKNFETWKKTSKDSLQVKHMQRIPQLGLPEDRKKDSEKQTEQVNESLTRAQVVKEIKDRSFKTVTQVSKGKRRHQPIPESPKSSDSERKLRKRAPKKKK</sequence>
<evidence type="ECO:0000256" key="1">
    <source>
        <dbReference type="SAM" id="MobiDB-lite"/>
    </source>
</evidence>
<reference evidence="2" key="1">
    <citation type="submission" date="2020-04" db="EMBL/GenBank/DDBJ databases">
        <authorList>
            <person name="Alioto T."/>
            <person name="Alioto T."/>
            <person name="Gomez Garrido J."/>
        </authorList>
    </citation>
    <scope>NUCLEOTIDE SEQUENCE</scope>
    <source>
        <strain evidence="2">A484AB</strain>
    </source>
</reference>
<organism evidence="2 3">
    <name type="scientific">Paramuricea clavata</name>
    <name type="common">Red gorgonian</name>
    <name type="synonym">Violescent sea-whip</name>
    <dbReference type="NCBI Taxonomy" id="317549"/>
    <lineage>
        <taxon>Eukaryota</taxon>
        <taxon>Metazoa</taxon>
        <taxon>Cnidaria</taxon>
        <taxon>Anthozoa</taxon>
        <taxon>Octocorallia</taxon>
        <taxon>Malacalcyonacea</taxon>
        <taxon>Plexauridae</taxon>
        <taxon>Paramuricea</taxon>
    </lineage>
</organism>
<evidence type="ECO:0000313" key="3">
    <source>
        <dbReference type="Proteomes" id="UP001152795"/>
    </source>
</evidence>
<dbReference type="EMBL" id="CACRXK020003883">
    <property type="protein sequence ID" value="CAB4000629.1"/>
    <property type="molecule type" value="Genomic_DNA"/>
</dbReference>
<evidence type="ECO:0000313" key="2">
    <source>
        <dbReference type="EMBL" id="CAB4000629.1"/>
    </source>
</evidence>
<comment type="caution">
    <text evidence="2">The sequence shown here is derived from an EMBL/GenBank/DDBJ whole genome shotgun (WGS) entry which is preliminary data.</text>
</comment>
<dbReference type="Proteomes" id="UP001152795">
    <property type="component" value="Unassembled WGS sequence"/>
</dbReference>
<feature type="compositionally biased region" description="Basic and acidic residues" evidence="1">
    <location>
        <begin position="155"/>
        <end position="166"/>
    </location>
</feature>
<gene>
    <name evidence="2" type="ORF">PACLA_8A073326</name>
</gene>
<dbReference type="Pfam" id="PF09808">
    <property type="entry name" value="SNAPC1"/>
    <property type="match status" value="1"/>
</dbReference>
<feature type="non-terminal residue" evidence="2">
    <location>
        <position position="1"/>
    </location>
</feature>
<accession>A0A6S7H8L5</accession>
<keyword evidence="3" id="KW-1185">Reference proteome</keyword>
<dbReference type="GO" id="GO:0019185">
    <property type="term" value="C:snRNA-activating protein complex"/>
    <property type="evidence" value="ECO:0007669"/>
    <property type="project" value="TreeGrafter"/>
</dbReference>
<dbReference type="GO" id="GO:0042796">
    <property type="term" value="P:snRNA transcription by RNA polymerase III"/>
    <property type="evidence" value="ECO:0007669"/>
    <property type="project" value="TreeGrafter"/>
</dbReference>
<dbReference type="OrthoDB" id="20127at2759"/>